<evidence type="ECO:0000313" key="2">
    <source>
        <dbReference type="Proteomes" id="UP000252249"/>
    </source>
</evidence>
<sequence>MYKLLIFFFLISLPISAQKIDRKSFYDYSENIEFRIFSLNKKRIIDRGGGNYTENIIAEKGRRFISIVFEFRNNSSEDQEIDFEKVFIRNDNGDLHAIDFVVMAMKLTSRTNKLQQKLKAKKKRKIAVEFRPSIDKEELIDELVIGDKLIKLRYSE</sequence>
<name>A0A368P424_9FLAO</name>
<comment type="caution">
    <text evidence="1">The sequence shown here is derived from an EMBL/GenBank/DDBJ whole genome shotgun (WGS) entry which is preliminary data.</text>
</comment>
<evidence type="ECO:0008006" key="3">
    <source>
        <dbReference type="Google" id="ProtNLM"/>
    </source>
</evidence>
<dbReference type="Proteomes" id="UP000252249">
    <property type="component" value="Unassembled WGS sequence"/>
</dbReference>
<accession>A0A368P424</accession>
<proteinExistence type="predicted"/>
<organism evidence="1 2">
    <name type="scientific">Oceanihabitans sediminis</name>
    <dbReference type="NCBI Taxonomy" id="1812012"/>
    <lineage>
        <taxon>Bacteria</taxon>
        <taxon>Pseudomonadati</taxon>
        <taxon>Bacteroidota</taxon>
        <taxon>Flavobacteriia</taxon>
        <taxon>Flavobacteriales</taxon>
        <taxon>Flavobacteriaceae</taxon>
        <taxon>Oceanihabitans</taxon>
    </lineage>
</organism>
<reference evidence="1 2" key="1">
    <citation type="submission" date="2018-07" db="EMBL/GenBank/DDBJ databases">
        <title>Oceanihabitans testaceum sp. nov., isolated from marine sediment.</title>
        <authorList>
            <person name="Li C.-M."/>
        </authorList>
    </citation>
    <scope>NUCLEOTIDE SEQUENCE [LARGE SCALE GENOMIC DNA]</scope>
    <source>
        <strain evidence="1 2">S9-10</strain>
    </source>
</reference>
<dbReference type="RefSeq" id="WP_072352753.1">
    <property type="nucleotide sequence ID" value="NZ_JAWVXR010000008.1"/>
</dbReference>
<keyword evidence="2" id="KW-1185">Reference proteome</keyword>
<evidence type="ECO:0000313" key="1">
    <source>
        <dbReference type="EMBL" id="RCU56655.1"/>
    </source>
</evidence>
<gene>
    <name evidence="1" type="ORF">DU428_12240</name>
</gene>
<protein>
    <recommendedName>
        <fullName evidence="3">DUF4352 domain-containing protein</fullName>
    </recommendedName>
</protein>
<dbReference type="EMBL" id="QPIG01000005">
    <property type="protein sequence ID" value="RCU56655.1"/>
    <property type="molecule type" value="Genomic_DNA"/>
</dbReference>
<dbReference type="OrthoDB" id="1447217at2"/>
<dbReference type="AlphaFoldDB" id="A0A368P424"/>